<reference evidence="1 2" key="1">
    <citation type="submission" date="2019-07" db="EMBL/GenBank/DDBJ databases">
        <title>The pathways for chlorine oxyanion respiration interact through the shared metabolite chlorate.</title>
        <authorList>
            <person name="Barnum T.P."/>
            <person name="Cheng Y."/>
            <person name="Hill K.A."/>
            <person name="Lucas L.N."/>
            <person name="Carlson H.K."/>
            <person name="Coates J.D."/>
        </authorList>
    </citation>
    <scope>NUCLEOTIDE SEQUENCE [LARGE SCALE GENOMIC DNA]</scope>
    <source>
        <strain evidence="1 2">SFB-1</strain>
    </source>
</reference>
<accession>A0A557SMP7</accession>
<evidence type="ECO:0000313" key="2">
    <source>
        <dbReference type="Proteomes" id="UP000318349"/>
    </source>
</evidence>
<evidence type="ECO:0000313" key="1">
    <source>
        <dbReference type="EMBL" id="TVO78620.1"/>
    </source>
</evidence>
<dbReference type="Proteomes" id="UP000318349">
    <property type="component" value="Unassembled WGS sequence"/>
</dbReference>
<name>A0A557SMP7_9RHOO</name>
<sequence>MSRFWAEPVRLHLHAEACELVVGGQTHRLALAAGAQPWPAALGDLLPARAKVDVCVADHWLRYLVTRWPAAVRAPREREAWLAHQFKAVHGIDMTAWTVAMDTDPVDDARIVCAAPTALITGLHSLLAARKARLAGLTGAFVAQFNRLRRQCSAADGALLCAADGRLTLGVWRDGRWCALRSQVVAPGDEDAARRMLTQLCASGEAAPSGVLYTVGAKQTAPDGWQPVALEPAA</sequence>
<gene>
    <name evidence="1" type="ORF">FHP89_05375</name>
</gene>
<proteinExistence type="predicted"/>
<dbReference type="EMBL" id="VMNI01000005">
    <property type="protein sequence ID" value="TVO78620.1"/>
    <property type="molecule type" value="Genomic_DNA"/>
</dbReference>
<dbReference type="AlphaFoldDB" id="A0A557SMP7"/>
<organism evidence="1 2">
    <name type="scientific">Denitromonas halophila</name>
    <dbReference type="NCBI Taxonomy" id="1629404"/>
    <lineage>
        <taxon>Bacteria</taxon>
        <taxon>Pseudomonadati</taxon>
        <taxon>Pseudomonadota</taxon>
        <taxon>Betaproteobacteria</taxon>
        <taxon>Rhodocyclales</taxon>
        <taxon>Zoogloeaceae</taxon>
        <taxon>Denitromonas</taxon>
    </lineage>
</organism>
<comment type="caution">
    <text evidence="1">The sequence shown here is derived from an EMBL/GenBank/DDBJ whole genome shotgun (WGS) entry which is preliminary data.</text>
</comment>
<protein>
    <submittedName>
        <fullName evidence="1">Uncharacterized protein</fullName>
    </submittedName>
</protein>